<dbReference type="Proteomes" id="UP001597011">
    <property type="component" value="Unassembled WGS sequence"/>
</dbReference>
<accession>A0ABW3BPD3</accession>
<proteinExistence type="predicted"/>
<keyword evidence="4" id="KW-1185">Reference proteome</keyword>
<gene>
    <name evidence="3" type="ORF">ACFQ0I_04255</name>
</gene>
<dbReference type="EMBL" id="JBHTIB010000002">
    <property type="protein sequence ID" value="MFD0834964.1"/>
    <property type="molecule type" value="Genomic_DNA"/>
</dbReference>
<evidence type="ECO:0000256" key="2">
    <source>
        <dbReference type="SAM" id="Phobius"/>
    </source>
</evidence>
<evidence type="ECO:0000256" key="1">
    <source>
        <dbReference type="SAM" id="Coils"/>
    </source>
</evidence>
<evidence type="ECO:0000313" key="4">
    <source>
        <dbReference type="Proteomes" id="UP001597011"/>
    </source>
</evidence>
<feature type="transmembrane region" description="Helical" evidence="2">
    <location>
        <begin position="96"/>
        <end position="113"/>
    </location>
</feature>
<name>A0ABW3BPD3_9FLAO</name>
<keyword evidence="2" id="KW-0472">Membrane</keyword>
<dbReference type="Gene3D" id="6.10.140.1430">
    <property type="match status" value="1"/>
</dbReference>
<keyword evidence="2" id="KW-1133">Transmembrane helix</keyword>
<comment type="caution">
    <text evidence="3">The sequence shown here is derived from an EMBL/GenBank/DDBJ whole genome shotgun (WGS) entry which is preliminary data.</text>
</comment>
<reference evidence="4" key="1">
    <citation type="journal article" date="2019" name="Int. J. Syst. Evol. Microbiol.">
        <title>The Global Catalogue of Microorganisms (GCM) 10K type strain sequencing project: providing services to taxonomists for standard genome sequencing and annotation.</title>
        <authorList>
            <consortium name="The Broad Institute Genomics Platform"/>
            <consortium name="The Broad Institute Genome Sequencing Center for Infectious Disease"/>
            <person name="Wu L."/>
            <person name="Ma J."/>
        </authorList>
    </citation>
    <scope>NUCLEOTIDE SEQUENCE [LARGE SCALE GENOMIC DNA]</scope>
    <source>
        <strain evidence="4">CCUG 60529</strain>
    </source>
</reference>
<keyword evidence="1" id="KW-0175">Coiled coil</keyword>
<feature type="coiled-coil region" evidence="1">
    <location>
        <begin position="4"/>
        <end position="53"/>
    </location>
</feature>
<dbReference type="RefSeq" id="WP_379939661.1">
    <property type="nucleotide sequence ID" value="NZ_JBHTIB010000002.1"/>
</dbReference>
<evidence type="ECO:0000313" key="3">
    <source>
        <dbReference type="EMBL" id="MFD0834964.1"/>
    </source>
</evidence>
<protein>
    <submittedName>
        <fullName evidence="3">YtxH domain-containing protein</fullName>
    </submittedName>
</protein>
<keyword evidence="2" id="KW-0812">Transmembrane</keyword>
<feature type="transmembrane region" description="Helical" evidence="2">
    <location>
        <begin position="67"/>
        <end position="84"/>
    </location>
</feature>
<organism evidence="3 4">
    <name type="scientific">Mariniflexile aquimaris</name>
    <dbReference type="NCBI Taxonomy" id="881009"/>
    <lineage>
        <taxon>Bacteria</taxon>
        <taxon>Pseudomonadati</taxon>
        <taxon>Bacteroidota</taxon>
        <taxon>Flavobacteriia</taxon>
        <taxon>Flavobacteriales</taxon>
        <taxon>Flavobacteriaceae</taxon>
        <taxon>Mariniflexile</taxon>
    </lineage>
</organism>
<sequence length="158" mass="17787">MADKKNLKEDLNDMLGDAKESAKKAVDKAEDFADEAKEKAKEVFEDVKETASEFADDAKQVLSDGKNVAIIAHITLIGWIIALIMNSNNKNEFASFYIRQMLGLMILAFLLSFVPMLGWFLNLGMIVLWIISLMGAFEGQKKLVPIVGEYFQDWFKSV</sequence>